<gene>
    <name evidence="7" type="ORF">CAAN4_F15324</name>
</gene>
<proteinExistence type="predicted"/>
<dbReference type="InterPro" id="IPR036864">
    <property type="entry name" value="Zn2-C6_fun-type_DNA-bd_sf"/>
</dbReference>
<dbReference type="InterPro" id="IPR050987">
    <property type="entry name" value="AtrR-like"/>
</dbReference>
<protein>
    <recommendedName>
        <fullName evidence="6">Zn(2)-C6 fungal-type domain-containing protein</fullName>
    </recommendedName>
</protein>
<comment type="subcellular location">
    <subcellularLocation>
        <location evidence="1">Nucleus</location>
    </subcellularLocation>
</comment>
<dbReference type="Gene3D" id="4.10.240.10">
    <property type="entry name" value="Zn(2)-C6 fungal-type DNA-binding domain"/>
    <property type="match status" value="1"/>
</dbReference>
<keyword evidence="2" id="KW-0479">Metal-binding</keyword>
<feature type="region of interest" description="Disordered" evidence="5">
    <location>
        <begin position="1"/>
        <end position="50"/>
    </location>
</feature>
<evidence type="ECO:0000256" key="3">
    <source>
        <dbReference type="ARBA" id="ARBA00023125"/>
    </source>
</evidence>
<dbReference type="PANTHER" id="PTHR46910:SF3">
    <property type="entry name" value="HALOTOLERANCE PROTEIN 9-RELATED"/>
    <property type="match status" value="1"/>
</dbReference>
<organism evidence="7 8">
    <name type="scientific">[Candida] anglica</name>
    <dbReference type="NCBI Taxonomy" id="148631"/>
    <lineage>
        <taxon>Eukaryota</taxon>
        <taxon>Fungi</taxon>
        <taxon>Dikarya</taxon>
        <taxon>Ascomycota</taxon>
        <taxon>Saccharomycotina</taxon>
        <taxon>Pichiomycetes</taxon>
        <taxon>Debaryomycetaceae</taxon>
        <taxon>Kurtzmaniella</taxon>
    </lineage>
</organism>
<dbReference type="InterPro" id="IPR007219">
    <property type="entry name" value="XnlR_reg_dom"/>
</dbReference>
<keyword evidence="3" id="KW-0238">DNA-binding</keyword>
<feature type="compositionally biased region" description="Polar residues" evidence="5">
    <location>
        <begin position="11"/>
        <end position="31"/>
    </location>
</feature>
<evidence type="ECO:0000256" key="1">
    <source>
        <dbReference type="ARBA" id="ARBA00004123"/>
    </source>
</evidence>
<feature type="compositionally biased region" description="Low complexity" evidence="5">
    <location>
        <begin position="141"/>
        <end position="159"/>
    </location>
</feature>
<dbReference type="Proteomes" id="UP001497600">
    <property type="component" value="Chromosome F"/>
</dbReference>
<dbReference type="Pfam" id="PF00172">
    <property type="entry name" value="Zn_clus"/>
    <property type="match status" value="1"/>
</dbReference>
<evidence type="ECO:0000313" key="7">
    <source>
        <dbReference type="EMBL" id="CAK7914205.1"/>
    </source>
</evidence>
<dbReference type="InterPro" id="IPR001138">
    <property type="entry name" value="Zn2Cys6_DnaBD"/>
</dbReference>
<dbReference type="PANTHER" id="PTHR46910">
    <property type="entry name" value="TRANSCRIPTION FACTOR PDR1"/>
    <property type="match status" value="1"/>
</dbReference>
<dbReference type="CDD" id="cd00067">
    <property type="entry name" value="GAL4"/>
    <property type="match status" value="1"/>
</dbReference>
<evidence type="ECO:0000256" key="2">
    <source>
        <dbReference type="ARBA" id="ARBA00022723"/>
    </source>
</evidence>
<feature type="region of interest" description="Disordered" evidence="5">
    <location>
        <begin position="137"/>
        <end position="160"/>
    </location>
</feature>
<evidence type="ECO:0000256" key="4">
    <source>
        <dbReference type="ARBA" id="ARBA00023242"/>
    </source>
</evidence>
<evidence type="ECO:0000313" key="8">
    <source>
        <dbReference type="Proteomes" id="UP001497600"/>
    </source>
</evidence>
<dbReference type="SMART" id="SM00906">
    <property type="entry name" value="Fungal_trans"/>
    <property type="match status" value="1"/>
</dbReference>
<reference evidence="7 8" key="1">
    <citation type="submission" date="2024-01" db="EMBL/GenBank/DDBJ databases">
        <authorList>
            <consortium name="Genoscope - CEA"/>
            <person name="William W."/>
        </authorList>
    </citation>
    <scope>NUCLEOTIDE SEQUENCE [LARGE SCALE GENOMIC DNA]</scope>
    <source>
        <strain evidence="7 8">29B2s-10</strain>
    </source>
</reference>
<dbReference type="Pfam" id="PF04082">
    <property type="entry name" value="Fungal_trans"/>
    <property type="match status" value="1"/>
</dbReference>
<dbReference type="SMART" id="SM00066">
    <property type="entry name" value="GAL4"/>
    <property type="match status" value="1"/>
</dbReference>
<keyword evidence="4" id="KW-0539">Nucleus</keyword>
<dbReference type="SUPFAM" id="SSF57701">
    <property type="entry name" value="Zn2/Cys6 DNA-binding domain"/>
    <property type="match status" value="1"/>
</dbReference>
<evidence type="ECO:0000259" key="6">
    <source>
        <dbReference type="PROSITE" id="PS50048"/>
    </source>
</evidence>
<dbReference type="EMBL" id="OZ004258">
    <property type="protein sequence ID" value="CAK7914205.1"/>
    <property type="molecule type" value="Genomic_DNA"/>
</dbReference>
<dbReference type="CDD" id="cd12148">
    <property type="entry name" value="fungal_TF_MHR"/>
    <property type="match status" value="1"/>
</dbReference>
<accession>A0ABP0EJK9</accession>
<evidence type="ECO:0000256" key="5">
    <source>
        <dbReference type="SAM" id="MobiDB-lite"/>
    </source>
</evidence>
<name>A0ABP0EJK9_9ASCO</name>
<keyword evidence="8" id="KW-1185">Reference proteome</keyword>
<feature type="domain" description="Zn(2)-C6 fungal-type" evidence="6">
    <location>
        <begin position="102"/>
        <end position="128"/>
    </location>
</feature>
<dbReference type="PROSITE" id="PS50048">
    <property type="entry name" value="ZN2_CY6_FUNGAL_2"/>
    <property type="match status" value="1"/>
</dbReference>
<sequence length="644" mass="73052">MEAGDTRRFLSISNILSEEGPSSNEGPTRNSGPYPIIASTSQPTEEIHPTIHEGEVLSKVDTEGKKKFKSHKGLLTKFRVKQHQQQQAPESQVRHDNSRSRCRKLKKKCDRGDPACYNCLKSKYTCVYMPRKIRAKSERPSLSSSSSSSASLSSSSSSSMNLGNGLYKHRVNSISSDDSSNNPFTTKNKESSVAIMSCFQFEPSESSHYPRSFIPSVLEKSLDEFFSQGGRFVPFLSKAEVKQTLKFNALNSYQDQFTLYMMFLIGYTHLQRTGALPNDQSCDYFLTKAFSHCNDFSEISVQNVKRSLLLLLYANLLPSGTPWEILGKTIQACFSLRLNTNCSKEGEDGEIITFECQDRNRVFWSVYVLDGFMALSLGQPPWIGDEYVNIVSPPAGSDQAEWSDFVEARYLCGEILRKVHSVGASRRYINNEPAKLSLLNGIHNEVEAWHHNSLVKFHFPAFEEYWENKAKGIEKMSHTKLMEYMRFESRYFVLKMLLNKPSFLYPNPLPEKKLLIGSPTLNTIKSIQVLYDGNEYHFNLINMNIFLTICGSIVYCLQENCINIEDLKSEIVTCITVLESFGRFSLVAKKAADLFISLQKQIEVSPIFQPNDPNIVSYFKIIKEWNPNICSIHHTLVATSMANN</sequence>
<feature type="region of interest" description="Disordered" evidence="5">
    <location>
        <begin position="80"/>
        <end position="105"/>
    </location>
</feature>